<dbReference type="FunFam" id="1.10.287.630:FF:000001">
    <property type="entry name" value="Cyclic nucleotide-gated channel alpha 3"/>
    <property type="match status" value="1"/>
</dbReference>
<keyword evidence="7" id="KW-1071">Ligand-gated ion channel</keyword>
<evidence type="ECO:0000256" key="1">
    <source>
        <dbReference type="ARBA" id="ARBA00004141"/>
    </source>
</evidence>
<gene>
    <name evidence="12" type="ORF">AMSG_04157</name>
</gene>
<dbReference type="Gene3D" id="1.10.287.630">
    <property type="entry name" value="Helix hairpin bin"/>
    <property type="match status" value="1"/>
</dbReference>
<feature type="transmembrane region" description="Helical" evidence="10">
    <location>
        <begin position="283"/>
        <end position="304"/>
    </location>
</feature>
<evidence type="ECO:0000256" key="8">
    <source>
        <dbReference type="ARBA" id="ARBA00023303"/>
    </source>
</evidence>
<dbReference type="InterPro" id="IPR018490">
    <property type="entry name" value="cNMP-bd_dom_sf"/>
</dbReference>
<evidence type="ECO:0000313" key="13">
    <source>
        <dbReference type="Proteomes" id="UP000054408"/>
    </source>
</evidence>
<keyword evidence="3 10" id="KW-0812">Transmembrane</keyword>
<dbReference type="InterPro" id="IPR014710">
    <property type="entry name" value="RmlC-like_jellyroll"/>
</dbReference>
<dbReference type="AlphaFoldDB" id="A0A0L0D6A8"/>
<feature type="transmembrane region" description="Helical" evidence="10">
    <location>
        <begin position="341"/>
        <end position="361"/>
    </location>
</feature>
<protein>
    <submittedName>
        <fullName evidence="12">Cyclic nucleotide-binding protein</fullName>
    </submittedName>
</protein>
<dbReference type="PROSITE" id="PS00889">
    <property type="entry name" value="CNMP_BINDING_2"/>
    <property type="match status" value="1"/>
</dbReference>
<evidence type="ECO:0000256" key="2">
    <source>
        <dbReference type="ARBA" id="ARBA00022448"/>
    </source>
</evidence>
<feature type="domain" description="Cyclic nucleotide-binding" evidence="11">
    <location>
        <begin position="567"/>
        <end position="666"/>
    </location>
</feature>
<dbReference type="GO" id="GO:0016020">
    <property type="term" value="C:membrane"/>
    <property type="evidence" value="ECO:0007669"/>
    <property type="project" value="UniProtKB-SubCell"/>
</dbReference>
<keyword evidence="6 10" id="KW-0472">Membrane</keyword>
<keyword evidence="13" id="KW-1185">Reference proteome</keyword>
<feature type="compositionally biased region" description="Basic and acidic residues" evidence="9">
    <location>
        <begin position="35"/>
        <end position="56"/>
    </location>
</feature>
<dbReference type="PANTHER" id="PTHR45638:SF11">
    <property type="entry name" value="CYCLIC NUCLEOTIDE-GATED CATION CHANNEL SUBUNIT A"/>
    <property type="match status" value="1"/>
</dbReference>
<dbReference type="InterPro" id="IPR050866">
    <property type="entry name" value="CNG_cation_channel"/>
</dbReference>
<evidence type="ECO:0000256" key="6">
    <source>
        <dbReference type="ARBA" id="ARBA00023136"/>
    </source>
</evidence>
<keyword evidence="2" id="KW-0813">Transport</keyword>
<feature type="compositionally biased region" description="Low complexity" evidence="9">
    <location>
        <begin position="132"/>
        <end position="144"/>
    </location>
</feature>
<keyword evidence="4 10" id="KW-1133">Transmembrane helix</keyword>
<feature type="compositionally biased region" description="Low complexity" evidence="9">
    <location>
        <begin position="727"/>
        <end position="743"/>
    </location>
</feature>
<dbReference type="Pfam" id="PF00027">
    <property type="entry name" value="cNMP_binding"/>
    <property type="match status" value="1"/>
</dbReference>
<keyword evidence="5" id="KW-0406">Ion transport</keyword>
<proteinExistence type="predicted"/>
<dbReference type="eggNOG" id="KOG0500">
    <property type="taxonomic scope" value="Eukaryota"/>
</dbReference>
<dbReference type="Proteomes" id="UP000054408">
    <property type="component" value="Unassembled WGS sequence"/>
</dbReference>
<keyword evidence="8" id="KW-0407">Ion channel</keyword>
<dbReference type="InterPro" id="IPR005821">
    <property type="entry name" value="Ion_trans_dom"/>
</dbReference>
<dbReference type="PANTHER" id="PTHR45638">
    <property type="entry name" value="CYCLIC NUCLEOTIDE-GATED CATION CHANNEL SUBUNIT A"/>
    <property type="match status" value="1"/>
</dbReference>
<organism evidence="12 13">
    <name type="scientific">Thecamonas trahens ATCC 50062</name>
    <dbReference type="NCBI Taxonomy" id="461836"/>
    <lineage>
        <taxon>Eukaryota</taxon>
        <taxon>Apusozoa</taxon>
        <taxon>Apusomonadida</taxon>
        <taxon>Apusomonadidae</taxon>
        <taxon>Thecamonas</taxon>
    </lineage>
</organism>
<name>A0A0L0D6A8_THETB</name>
<dbReference type="SUPFAM" id="SSF81324">
    <property type="entry name" value="Voltage-gated potassium channels"/>
    <property type="match status" value="1"/>
</dbReference>
<evidence type="ECO:0000256" key="4">
    <source>
        <dbReference type="ARBA" id="ARBA00022989"/>
    </source>
</evidence>
<dbReference type="SMART" id="SM00100">
    <property type="entry name" value="cNMP"/>
    <property type="match status" value="1"/>
</dbReference>
<dbReference type="GeneID" id="25563712"/>
<feature type="region of interest" description="Disordered" evidence="9">
    <location>
        <begin position="132"/>
        <end position="219"/>
    </location>
</feature>
<dbReference type="Pfam" id="PF00520">
    <property type="entry name" value="Ion_trans"/>
    <property type="match status" value="1"/>
</dbReference>
<dbReference type="CDD" id="cd00038">
    <property type="entry name" value="CAP_ED"/>
    <property type="match status" value="1"/>
</dbReference>
<dbReference type="GO" id="GO:0044877">
    <property type="term" value="F:protein-containing complex binding"/>
    <property type="evidence" value="ECO:0007669"/>
    <property type="project" value="TreeGrafter"/>
</dbReference>
<dbReference type="Gene3D" id="1.10.287.70">
    <property type="match status" value="1"/>
</dbReference>
<feature type="compositionally biased region" description="Polar residues" evidence="9">
    <location>
        <begin position="758"/>
        <end position="772"/>
    </location>
</feature>
<feature type="region of interest" description="Disordered" evidence="9">
    <location>
        <begin position="18"/>
        <end position="93"/>
    </location>
</feature>
<evidence type="ECO:0000256" key="9">
    <source>
        <dbReference type="SAM" id="MobiDB-lite"/>
    </source>
</evidence>
<accession>A0A0L0D6A8</accession>
<dbReference type="Gene3D" id="2.60.120.10">
    <property type="entry name" value="Jelly Rolls"/>
    <property type="match status" value="1"/>
</dbReference>
<feature type="transmembrane region" description="Helical" evidence="10">
    <location>
        <begin position="250"/>
        <end position="271"/>
    </location>
</feature>
<feature type="transmembrane region" description="Helical" evidence="10">
    <location>
        <begin position="464"/>
        <end position="484"/>
    </location>
</feature>
<comment type="subcellular location">
    <subcellularLocation>
        <location evidence="1">Membrane</location>
        <topology evidence="1">Multi-pass membrane protein</topology>
    </subcellularLocation>
</comment>
<feature type="compositionally biased region" description="Low complexity" evidence="9">
    <location>
        <begin position="59"/>
        <end position="69"/>
    </location>
</feature>
<dbReference type="RefSeq" id="XP_013758941.1">
    <property type="nucleotide sequence ID" value="XM_013903487.1"/>
</dbReference>
<dbReference type="InterPro" id="IPR018488">
    <property type="entry name" value="cNMP-bd_CS"/>
</dbReference>
<evidence type="ECO:0000256" key="5">
    <source>
        <dbReference type="ARBA" id="ARBA00023065"/>
    </source>
</evidence>
<dbReference type="PROSITE" id="PS00888">
    <property type="entry name" value="CNMP_BINDING_1"/>
    <property type="match status" value="1"/>
</dbReference>
<evidence type="ECO:0000256" key="10">
    <source>
        <dbReference type="SAM" id="Phobius"/>
    </source>
</evidence>
<dbReference type="PRINTS" id="PR00103">
    <property type="entry name" value="CAMPKINASE"/>
</dbReference>
<feature type="region of interest" description="Disordered" evidence="9">
    <location>
        <begin position="714"/>
        <end position="781"/>
    </location>
</feature>
<evidence type="ECO:0000256" key="3">
    <source>
        <dbReference type="ARBA" id="ARBA00022692"/>
    </source>
</evidence>
<dbReference type="InterPro" id="IPR000595">
    <property type="entry name" value="cNMP-bd_dom"/>
</dbReference>
<dbReference type="SUPFAM" id="SSF51206">
    <property type="entry name" value="cAMP-binding domain-like"/>
    <property type="match status" value="1"/>
</dbReference>
<evidence type="ECO:0000259" key="11">
    <source>
        <dbReference type="PROSITE" id="PS50042"/>
    </source>
</evidence>
<dbReference type="PROSITE" id="PS50042">
    <property type="entry name" value="CNMP_BINDING_3"/>
    <property type="match status" value="1"/>
</dbReference>
<feature type="compositionally biased region" description="Polar residues" evidence="9">
    <location>
        <begin position="76"/>
        <end position="93"/>
    </location>
</feature>
<dbReference type="OrthoDB" id="421226at2759"/>
<feature type="transmembrane region" description="Helical" evidence="10">
    <location>
        <begin position="433"/>
        <end position="452"/>
    </location>
</feature>
<dbReference type="OMA" id="ETQTWID"/>
<reference evidence="12 13" key="1">
    <citation type="submission" date="2010-05" db="EMBL/GenBank/DDBJ databases">
        <title>The Genome Sequence of Thecamonas trahens ATCC 50062.</title>
        <authorList>
            <consortium name="The Broad Institute Genome Sequencing Platform"/>
            <person name="Russ C."/>
            <person name="Cuomo C."/>
            <person name="Shea T."/>
            <person name="Young S.K."/>
            <person name="Zeng Q."/>
            <person name="Koehrsen M."/>
            <person name="Haas B."/>
            <person name="Borodovsky M."/>
            <person name="Guigo R."/>
            <person name="Alvarado L."/>
            <person name="Berlin A."/>
            <person name="Bochicchio J."/>
            <person name="Borenstein D."/>
            <person name="Chapman S."/>
            <person name="Chen Z."/>
            <person name="Freedman E."/>
            <person name="Gellesch M."/>
            <person name="Goldberg J."/>
            <person name="Griggs A."/>
            <person name="Gujja S."/>
            <person name="Heilman E."/>
            <person name="Heiman D."/>
            <person name="Hepburn T."/>
            <person name="Howarth C."/>
            <person name="Jen D."/>
            <person name="Larson L."/>
            <person name="Mehta T."/>
            <person name="Park D."/>
            <person name="Pearson M."/>
            <person name="Roberts A."/>
            <person name="Saif S."/>
            <person name="Shenoy N."/>
            <person name="Sisk P."/>
            <person name="Stolte C."/>
            <person name="Sykes S."/>
            <person name="Thomson T."/>
            <person name="Walk T."/>
            <person name="White J."/>
            <person name="Yandava C."/>
            <person name="Burger G."/>
            <person name="Gray M.W."/>
            <person name="Holland P.W.H."/>
            <person name="King N."/>
            <person name="Lang F.B.F."/>
            <person name="Roger A.J."/>
            <person name="Ruiz-Trillo I."/>
            <person name="Lander E."/>
            <person name="Nusbaum C."/>
        </authorList>
    </citation>
    <scope>NUCLEOTIDE SEQUENCE [LARGE SCALE GENOMIC DNA]</scope>
    <source>
        <strain evidence="12 13">ATCC 50062</strain>
    </source>
</reference>
<dbReference type="EMBL" id="GL349449">
    <property type="protein sequence ID" value="KNC47922.1"/>
    <property type="molecule type" value="Genomic_DNA"/>
</dbReference>
<dbReference type="GO" id="GO:0005221">
    <property type="term" value="F:intracellularly cyclic nucleotide-activated monoatomic cation channel activity"/>
    <property type="evidence" value="ECO:0007669"/>
    <property type="project" value="InterPro"/>
</dbReference>
<evidence type="ECO:0000256" key="7">
    <source>
        <dbReference type="ARBA" id="ARBA00023286"/>
    </source>
</evidence>
<sequence length="989" mass="105542">MDEEGLALRAAHALRENAVLHHGKPAPTPSLGRNHSYDGSHGPDHRHAHGSDELHSRHSALSSSSSDGSFLRPRHSYSSSFGSSANEAGSTTSADTSVLAADVGILGESRMETAARQESAAAAAAAAATADAGTGRGRSSSSAAPAFDAILPPRTPSRTPSAGFARRSPALPALPLLSARNSPSPTRALPPITPPLQAEGASPEGSSRVSDDDDGEIDGEDNKEVVFEMEAGTRPASGTALHPRDGKIRAWLYCVFLAIVYNALSVPFLIAMTDRYSARIWTWIVANVLADLVYLADIVVHAYFVGYYNEGFLELERGTVARHYFSGQFRLDVLALLPLDYVLLAASLPDLAIVLRLLRLLRLTRVGPMFSTWEFNSSKPTVFRLGRLLCVLAFAVHLVACSFLWLMRLERHEYLSLDDEFLLFTNFRNFGPITSYTHAVYWAFTLMSGLGVDHSLPSTTAEMAFTLACIVVGLFLLALIVSFISEIVHARTSHQRSFQKKLDAINAYMALRSVRKDLQDRIRAYYEVLWMRGAGIDDLSVLRSLPSHLRTQLTLSLNESIVRAVPFFATCQPGFIRALVPRLVPELFTDGDIIVREGDVGRSMYFVQRGTVAIELPDGSRCAQKGQGEFFGEIALLLPLRRTATVVALTTVSVFRLNKADVDEVLKHYPEQAEMLKAVAYERLARGHAAMSRRRLALSAASAFSAAGQAYRARYGQQPGSGGSGGDSPASPSSPGDSEASAPSPVPMRPGPVRETSVRSFASDMSETSSTSIRDRKANVSSVQSSVTISLPLLKAAQAAKRAAAVSAAAATTGADPSPRLASAALAASLTGSSGPNGLNATAPALAHIASLPTSPTSTSEASRALRSTLTHSSSDVRMVTSGSMESVAAVLTDTSATTVVRALVGMPGGSLVSSASLEEFTSAELVVLMQRCTELQAAAQAVLLEHPAVAGSTDQATPPLGESDQELIVRRHKARRVMSAVFAAQPRR</sequence>
<evidence type="ECO:0000313" key="12">
    <source>
        <dbReference type="EMBL" id="KNC47922.1"/>
    </source>
</evidence>
<feature type="compositionally biased region" description="Low complexity" evidence="9">
    <location>
        <begin position="165"/>
        <end position="185"/>
    </location>
</feature>
<feature type="transmembrane region" description="Helical" evidence="10">
    <location>
        <begin position="382"/>
        <end position="407"/>
    </location>
</feature>